<evidence type="ECO:0008006" key="3">
    <source>
        <dbReference type="Google" id="ProtNLM"/>
    </source>
</evidence>
<protein>
    <recommendedName>
        <fullName evidence="3">Thioredoxin domain-containing protein</fullName>
    </recommendedName>
</protein>
<proteinExistence type="predicted"/>
<dbReference type="EMBL" id="MGDE01000126">
    <property type="protein sequence ID" value="OGL45568.1"/>
    <property type="molecule type" value="Genomic_DNA"/>
</dbReference>
<dbReference type="Gene3D" id="3.40.30.10">
    <property type="entry name" value="Glutaredoxin"/>
    <property type="match status" value="1"/>
</dbReference>
<organism evidence="1 2">
    <name type="scientific">Candidatus Schekmanbacteria bacterium RBG_16_38_10</name>
    <dbReference type="NCBI Taxonomy" id="1817879"/>
    <lineage>
        <taxon>Bacteria</taxon>
        <taxon>Candidatus Schekmaniibacteriota</taxon>
    </lineage>
</organism>
<accession>A0A1F7RWX5</accession>
<evidence type="ECO:0000313" key="1">
    <source>
        <dbReference type="EMBL" id="OGL45568.1"/>
    </source>
</evidence>
<evidence type="ECO:0000313" key="2">
    <source>
        <dbReference type="Proteomes" id="UP000178797"/>
    </source>
</evidence>
<comment type="caution">
    <text evidence="1">The sequence shown here is derived from an EMBL/GenBank/DDBJ whole genome shotgun (WGS) entry which is preliminary data.</text>
</comment>
<dbReference type="SUPFAM" id="SSF52833">
    <property type="entry name" value="Thioredoxin-like"/>
    <property type="match status" value="1"/>
</dbReference>
<gene>
    <name evidence="1" type="ORF">A2W05_04730</name>
</gene>
<reference evidence="1 2" key="1">
    <citation type="journal article" date="2016" name="Nat. Commun.">
        <title>Thousands of microbial genomes shed light on interconnected biogeochemical processes in an aquifer system.</title>
        <authorList>
            <person name="Anantharaman K."/>
            <person name="Brown C.T."/>
            <person name="Hug L.A."/>
            <person name="Sharon I."/>
            <person name="Castelle C.J."/>
            <person name="Probst A.J."/>
            <person name="Thomas B.C."/>
            <person name="Singh A."/>
            <person name="Wilkins M.J."/>
            <person name="Karaoz U."/>
            <person name="Brodie E.L."/>
            <person name="Williams K.H."/>
            <person name="Hubbard S.S."/>
            <person name="Banfield J.F."/>
        </authorList>
    </citation>
    <scope>NUCLEOTIDE SEQUENCE [LARGE SCALE GENOMIC DNA]</scope>
</reference>
<sequence>MHISRFNILLILLPVLFSSSLMLLGEPNDEKHIVWLKLADGLKKAKESKTPMVVDFYTGGVCQRCKNLERDTYNDKEVIKQVSEKFIPIRINLDKLTKEEENLGKKFEFDNDCLLLLLSYDGKLLADSKGGQLRFTDYLEPTLFKSKLQDALKNKIYVEK</sequence>
<dbReference type="AlphaFoldDB" id="A0A1F7RWX5"/>
<dbReference type="Proteomes" id="UP000178797">
    <property type="component" value="Unassembled WGS sequence"/>
</dbReference>
<name>A0A1F7RWX5_9BACT</name>
<dbReference type="Pfam" id="PF13899">
    <property type="entry name" value="Thioredoxin_7"/>
    <property type="match status" value="1"/>
</dbReference>
<dbReference type="InterPro" id="IPR036249">
    <property type="entry name" value="Thioredoxin-like_sf"/>
</dbReference>